<dbReference type="KEGG" id="mmab:HQ865_05630"/>
<evidence type="ECO:0000313" key="5">
    <source>
        <dbReference type="EMBL" id="QKJ29254.1"/>
    </source>
</evidence>
<feature type="domain" description="Bacterial surface antigen (D15)" evidence="4">
    <location>
        <begin position="599"/>
        <end position="813"/>
    </location>
</feature>
<comment type="subcellular location">
    <subcellularLocation>
        <location evidence="1">Membrane</location>
    </subcellularLocation>
</comment>
<dbReference type="GO" id="GO:0019867">
    <property type="term" value="C:outer membrane"/>
    <property type="evidence" value="ECO:0007669"/>
    <property type="project" value="InterPro"/>
</dbReference>
<dbReference type="Gene3D" id="2.40.160.50">
    <property type="entry name" value="membrane protein fhac: a member of the omp85/tpsb transporter family"/>
    <property type="match status" value="1"/>
</dbReference>
<dbReference type="Pfam" id="PF01103">
    <property type="entry name" value="Omp85"/>
    <property type="match status" value="1"/>
</dbReference>
<evidence type="ECO:0000259" key="4">
    <source>
        <dbReference type="Pfam" id="PF01103"/>
    </source>
</evidence>
<protein>
    <recommendedName>
        <fullName evidence="4">Bacterial surface antigen (D15) domain-containing protein</fullName>
    </recommendedName>
</protein>
<dbReference type="Proteomes" id="UP000505355">
    <property type="component" value="Chromosome"/>
</dbReference>
<dbReference type="RefSeq" id="WP_173413949.1">
    <property type="nucleotide sequence ID" value="NZ_CP054139.1"/>
</dbReference>
<keyword evidence="2" id="KW-0472">Membrane</keyword>
<organism evidence="5 6">
    <name type="scientific">Mucilaginibacter mali</name>
    <dbReference type="NCBI Taxonomy" id="2740462"/>
    <lineage>
        <taxon>Bacteria</taxon>
        <taxon>Pseudomonadati</taxon>
        <taxon>Bacteroidota</taxon>
        <taxon>Sphingobacteriia</taxon>
        <taxon>Sphingobacteriales</taxon>
        <taxon>Sphingobacteriaceae</taxon>
        <taxon>Mucilaginibacter</taxon>
    </lineage>
</organism>
<keyword evidence="3" id="KW-0732">Signal</keyword>
<dbReference type="EMBL" id="CP054139">
    <property type="protein sequence ID" value="QKJ29254.1"/>
    <property type="molecule type" value="Genomic_DNA"/>
</dbReference>
<sequence length="850" mass="95661">MKKIFTLPILALLMQLDASAQIKNTFTDSVVVAVHPSYNDVTGAHRWLFGENYRVDWAMQVKLPVIKLSTFHGGLAPVKQGGGMESKSLRLEQKNGTEWVLRSVEKTPDKLLPENLQGTFAVDWIGDEFSGQHPYSALIVPPLAEAAHVAHANPVIGVVADDPALGEYRKTFAGLVCLLEEREPAGNSDNTIKMDRELVKSYEARVDGEAFLRARLLDLLIGDWDRHEDQWRWAVKKDGKERNYEPVPRDRDQVFHVNQGLLPTIAARSWLDPQLDHFEGDIPRIKYSIFKTRFMRAFPDAQMSYERWMEITNEFVKAETDAVLEAGLRRLPKESYNLRHTELLNKLKRRRDNIPAAMAEYYHFINRIVDIRLTDKNEQVSITDAPDKAMRVVVEKQNKNGQANGKLMDLVYHPDITKEIRLYLQGGDDKVVLNNSASPIKLRVIDSAGSKTFDIKQAYNKVQVYGQKDSTRFTGAANRVSKHLSNDTLNAKFVPVDLYNVWMPLATAGINADDGFLLGLGFKYTGKDGFRKGVYSTVQQLMITHSFATDAFRIKYNGEWIQAIGKADLTAEALMQAPDNTMNFFGRGNNTVLNKAGQYRRYYRTRFDIYQFSPALRWHTGEGATFSAGPSIQFYHLDLNDNAGRFISQAGQINSYDAAIVDQDKAHLGLVFNYTSNQRNNNVLPSKGFYFDVDVLGYSGLNSYSRGFVQIRPEFTYYQKITKGIVLSDRVGGGVSIGSPAFYQSMFLGGQGNLLGYLQNRFAGQHMAYNNLQGRVKLANIASYILPGQLGLTGFYDVGRVWVSGENSETWHQGAGGGLYFSPATLTVVQVLAGHSTEGWYPYISLNFRI</sequence>
<evidence type="ECO:0000256" key="1">
    <source>
        <dbReference type="ARBA" id="ARBA00004370"/>
    </source>
</evidence>
<proteinExistence type="predicted"/>
<feature type="chain" id="PRO_5028933676" description="Bacterial surface antigen (D15) domain-containing protein" evidence="3">
    <location>
        <begin position="21"/>
        <end position="850"/>
    </location>
</feature>
<accession>A0A7D4TML4</accession>
<gene>
    <name evidence="5" type="ORF">HQ865_05630</name>
</gene>
<evidence type="ECO:0000313" key="6">
    <source>
        <dbReference type="Proteomes" id="UP000505355"/>
    </source>
</evidence>
<feature type="signal peptide" evidence="3">
    <location>
        <begin position="1"/>
        <end position="20"/>
    </location>
</feature>
<reference evidence="5 6" key="1">
    <citation type="submission" date="2020-05" db="EMBL/GenBank/DDBJ databases">
        <title>Mucilaginibacter mali sp. nov.</title>
        <authorList>
            <person name="Kim H.S."/>
            <person name="Lee K.C."/>
            <person name="Suh M.K."/>
            <person name="Kim J.-S."/>
            <person name="Han K.-I."/>
            <person name="Eom M.K."/>
            <person name="Shin Y.K."/>
            <person name="Lee J.-S."/>
        </authorList>
    </citation>
    <scope>NUCLEOTIDE SEQUENCE [LARGE SCALE GENOMIC DNA]</scope>
    <source>
        <strain evidence="5 6">G2-14</strain>
    </source>
</reference>
<keyword evidence="6" id="KW-1185">Reference proteome</keyword>
<dbReference type="AlphaFoldDB" id="A0A7D4TML4"/>
<name>A0A7D4TML4_9SPHI</name>
<evidence type="ECO:0000256" key="3">
    <source>
        <dbReference type="SAM" id="SignalP"/>
    </source>
</evidence>
<dbReference type="InterPro" id="IPR000184">
    <property type="entry name" value="Bac_surfAg_D15"/>
</dbReference>
<evidence type="ECO:0000256" key="2">
    <source>
        <dbReference type="ARBA" id="ARBA00023136"/>
    </source>
</evidence>